<evidence type="ECO:0000259" key="2">
    <source>
        <dbReference type="Pfam" id="PF05076"/>
    </source>
</evidence>
<reference evidence="3 4" key="1">
    <citation type="submission" date="2018-06" db="EMBL/GenBank/DDBJ databases">
        <authorList>
            <consortium name="Pathogen Informatics"/>
            <person name="Doyle S."/>
        </authorList>
    </citation>
    <scope>NUCLEOTIDE SEQUENCE [LARGE SCALE GENOMIC DNA]</scope>
    <source>
        <strain evidence="3 4">NCTC10723</strain>
    </source>
</reference>
<dbReference type="GO" id="GO:0005737">
    <property type="term" value="C:cytoplasm"/>
    <property type="evidence" value="ECO:0007669"/>
    <property type="project" value="TreeGrafter"/>
</dbReference>
<dbReference type="PANTHER" id="PTHR10928:SF2">
    <property type="entry name" value="SUPPRESSOR OF FUSED HOMOLOG"/>
    <property type="match status" value="1"/>
</dbReference>
<dbReference type="OrthoDB" id="9023549at2"/>
<feature type="domain" description="Suppressor of fused-like" evidence="2">
    <location>
        <begin position="44"/>
        <end position="215"/>
    </location>
</feature>
<keyword evidence="4" id="KW-1185">Reference proteome</keyword>
<dbReference type="InterPro" id="IPR037181">
    <property type="entry name" value="SUFU_N"/>
</dbReference>
<sequence>MKENNEFEIIDTAGFDAIEKRFKKLYPKQEEIHFHAQVSSRLGGDDPLDGISIFRGDGYYHFVTFGFSELYEKESDDMEYSGYGFELTFKLKMTEEQKKRKKRDFDIKDRELKNICSILQELARYVFETGEIFQPNEYIWTGQKEGIDSNKKSKITGFVTTLDMAGEISTPNGKVQFVELVGATDNELKNIDSNKLKVEELLKKLKTDITDYNRKSII</sequence>
<evidence type="ECO:0000313" key="3">
    <source>
        <dbReference type="EMBL" id="STO32024.1"/>
    </source>
</evidence>
<proteinExistence type="predicted"/>
<feature type="coiled-coil region" evidence="1">
    <location>
        <begin position="188"/>
        <end position="215"/>
    </location>
</feature>
<gene>
    <name evidence="3" type="ORF">NCTC10723_01488</name>
</gene>
<evidence type="ECO:0000256" key="1">
    <source>
        <dbReference type="SAM" id="Coils"/>
    </source>
</evidence>
<name>A0A377GZM9_9FUSO</name>
<dbReference type="RefSeq" id="WP_115270847.1">
    <property type="nucleotide sequence ID" value="NZ_CASFEE010000008.1"/>
</dbReference>
<dbReference type="EMBL" id="UGGU01000003">
    <property type="protein sequence ID" value="STO32024.1"/>
    <property type="molecule type" value="Genomic_DNA"/>
</dbReference>
<dbReference type="SUPFAM" id="SSF103359">
    <property type="entry name" value="Suppressor of Fused, N-terminal domain"/>
    <property type="match status" value="1"/>
</dbReference>
<dbReference type="PANTHER" id="PTHR10928">
    <property type="entry name" value="SUPPRESSOR OF FUSED"/>
    <property type="match status" value="1"/>
</dbReference>
<dbReference type="Pfam" id="PF05076">
    <property type="entry name" value="SUFU"/>
    <property type="match status" value="1"/>
</dbReference>
<accession>A0A377GZM9</accession>
<organism evidence="3 4">
    <name type="scientific">Fusobacterium necrogenes</name>
    <dbReference type="NCBI Taxonomy" id="858"/>
    <lineage>
        <taxon>Bacteria</taxon>
        <taxon>Fusobacteriati</taxon>
        <taxon>Fusobacteriota</taxon>
        <taxon>Fusobacteriia</taxon>
        <taxon>Fusobacteriales</taxon>
        <taxon>Fusobacteriaceae</taxon>
        <taxon>Fusobacterium</taxon>
    </lineage>
</organism>
<evidence type="ECO:0000313" key="4">
    <source>
        <dbReference type="Proteomes" id="UP000255328"/>
    </source>
</evidence>
<keyword evidence="1" id="KW-0175">Coiled coil</keyword>
<protein>
    <submittedName>
        <fullName evidence="3">Suppressor of fused protein (SUFU)</fullName>
    </submittedName>
</protein>
<dbReference type="Proteomes" id="UP000255328">
    <property type="component" value="Unassembled WGS sequence"/>
</dbReference>
<dbReference type="AlphaFoldDB" id="A0A377GZM9"/>
<dbReference type="InterPro" id="IPR020941">
    <property type="entry name" value="SUFU-like_domain"/>
</dbReference>
<dbReference type="InterPro" id="IPR007768">
    <property type="entry name" value="Suppressor_of_fused"/>
</dbReference>